<dbReference type="OrthoDB" id="442087at2759"/>
<feature type="compositionally biased region" description="Polar residues" evidence="1">
    <location>
        <begin position="39"/>
        <end position="70"/>
    </location>
</feature>
<dbReference type="AlphaFoldDB" id="A0A9P6HUU9"/>
<evidence type="ECO:0000256" key="1">
    <source>
        <dbReference type="SAM" id="MobiDB-lite"/>
    </source>
</evidence>
<dbReference type="EMBL" id="JAATWM020000051">
    <property type="protein sequence ID" value="KAF9870759.1"/>
    <property type="molecule type" value="Genomic_DNA"/>
</dbReference>
<name>A0A9P6HUU9_9PEZI</name>
<proteinExistence type="predicted"/>
<comment type="caution">
    <text evidence="2">The sequence shown here is derived from an EMBL/GenBank/DDBJ whole genome shotgun (WGS) entry which is preliminary data.</text>
</comment>
<evidence type="ECO:0000313" key="3">
    <source>
        <dbReference type="Proteomes" id="UP000781932"/>
    </source>
</evidence>
<organism evidence="2 3">
    <name type="scientific">Colletotrichum karsti</name>
    <dbReference type="NCBI Taxonomy" id="1095194"/>
    <lineage>
        <taxon>Eukaryota</taxon>
        <taxon>Fungi</taxon>
        <taxon>Dikarya</taxon>
        <taxon>Ascomycota</taxon>
        <taxon>Pezizomycotina</taxon>
        <taxon>Sordariomycetes</taxon>
        <taxon>Hypocreomycetidae</taxon>
        <taxon>Glomerellales</taxon>
        <taxon>Glomerellaceae</taxon>
        <taxon>Colletotrichum</taxon>
        <taxon>Colletotrichum boninense species complex</taxon>
    </lineage>
</organism>
<accession>A0A9P6HUU9</accession>
<dbReference type="Proteomes" id="UP000781932">
    <property type="component" value="Unassembled WGS sequence"/>
</dbReference>
<protein>
    <submittedName>
        <fullName evidence="2">Chaperone protein</fullName>
    </submittedName>
</protein>
<sequence>MSVDNPKLPSLPPPGPSVESEDDSDNPTRRAKKPLPEPANQTIAVSTGQAHSNIEPSSTEPKAQAVTSSHVEVPAAPPTATSRDQYLPPEEEPDEPERQVKSSRSAITVEFTDPSIRKVLDAEAVNFVNFLKKRLADMKGDDYTAKKDAMAKNYELNFARELATKVKKSEAVSELDGRATDIDLFILDKKEDLFNVIFNAAVNCLKEEETSRSNAS</sequence>
<reference evidence="2" key="1">
    <citation type="submission" date="2020-03" db="EMBL/GenBank/DDBJ databases">
        <authorList>
            <person name="He L."/>
        </authorList>
    </citation>
    <scope>NUCLEOTIDE SEQUENCE</scope>
    <source>
        <strain evidence="2">CkLH20</strain>
    </source>
</reference>
<reference evidence="2" key="2">
    <citation type="submission" date="2020-11" db="EMBL/GenBank/DDBJ databases">
        <title>Whole genome sequencing of Colletotrichum sp.</title>
        <authorList>
            <person name="Li H."/>
        </authorList>
    </citation>
    <scope>NUCLEOTIDE SEQUENCE</scope>
    <source>
        <strain evidence="2">CkLH20</strain>
    </source>
</reference>
<keyword evidence="3" id="KW-1185">Reference proteome</keyword>
<evidence type="ECO:0000313" key="2">
    <source>
        <dbReference type="EMBL" id="KAF9870759.1"/>
    </source>
</evidence>
<dbReference type="RefSeq" id="XP_038740220.1">
    <property type="nucleotide sequence ID" value="XM_038894575.1"/>
</dbReference>
<dbReference type="GeneID" id="62167649"/>
<feature type="region of interest" description="Disordered" evidence="1">
    <location>
        <begin position="1"/>
        <end position="105"/>
    </location>
</feature>
<gene>
    <name evidence="2" type="ORF">CkaCkLH20_11861</name>
</gene>